<evidence type="ECO:0000256" key="9">
    <source>
        <dbReference type="ARBA" id="ARBA00023180"/>
    </source>
</evidence>
<feature type="binding site" evidence="10">
    <location>
        <position position="414"/>
    </location>
    <ligand>
        <name>Na(+)</name>
        <dbReference type="ChEBI" id="CHEBI:29101"/>
        <label>1</label>
    </ligand>
</feature>
<keyword evidence="6" id="KW-0677">Repeat</keyword>
<reference evidence="16" key="1">
    <citation type="submission" date="2019-08" db="EMBL/GenBank/DDBJ databases">
        <title>The improved chromosome-level genome for the pearl oyster Pinctada fucata martensii using PacBio sequencing and Hi-C.</title>
        <authorList>
            <person name="Zheng Z."/>
        </authorList>
    </citation>
    <scope>NUCLEOTIDE SEQUENCE</scope>
    <source>
        <strain evidence="16">ZZ-2019</strain>
        <tissue evidence="16">Adductor muscle</tissue>
    </source>
</reference>
<comment type="similarity">
    <text evidence="2 12">Belongs to the sodium:neurotransmitter symporter (SNF) (TC 2.A.22) family.</text>
</comment>
<evidence type="ECO:0000256" key="10">
    <source>
        <dbReference type="PIRSR" id="PIRSR600175-1"/>
    </source>
</evidence>
<dbReference type="InterPro" id="IPR037272">
    <property type="entry name" value="SNS_sf"/>
</dbReference>
<protein>
    <recommendedName>
        <fullName evidence="12">Transporter</fullName>
    </recommendedName>
</protein>
<evidence type="ECO:0000313" key="17">
    <source>
        <dbReference type="Proteomes" id="UP001186944"/>
    </source>
</evidence>
<evidence type="ECO:0000259" key="15">
    <source>
        <dbReference type="PROSITE" id="PS50097"/>
    </source>
</evidence>
<keyword evidence="5 12" id="KW-0812">Transmembrane</keyword>
<feature type="compositionally biased region" description="Low complexity" evidence="13">
    <location>
        <begin position="8"/>
        <end position="20"/>
    </location>
</feature>
<evidence type="ECO:0000256" key="6">
    <source>
        <dbReference type="ARBA" id="ARBA00022737"/>
    </source>
</evidence>
<feature type="disulfide bond" evidence="11">
    <location>
        <begin position="148"/>
        <end position="157"/>
    </location>
</feature>
<feature type="transmembrane region" description="Helical" evidence="14">
    <location>
        <begin position="228"/>
        <end position="248"/>
    </location>
</feature>
<keyword evidence="12" id="KW-0769">Symport</keyword>
<dbReference type="PANTHER" id="PTHR11616:SF321">
    <property type="entry name" value="SODIUM-DEPENDENT NUTRIENT AMINO ACID TRANSPORTER 1-RELATED"/>
    <property type="match status" value="1"/>
</dbReference>
<evidence type="ECO:0000256" key="5">
    <source>
        <dbReference type="ARBA" id="ARBA00022692"/>
    </source>
</evidence>
<dbReference type="GO" id="GO:0089718">
    <property type="term" value="P:amino acid import across plasma membrane"/>
    <property type="evidence" value="ECO:0007669"/>
    <property type="project" value="TreeGrafter"/>
</dbReference>
<keyword evidence="10" id="KW-0915">Sodium</keyword>
<gene>
    <name evidence="16" type="ORF">FSP39_006430</name>
</gene>
<feature type="transmembrane region" description="Helical" evidence="14">
    <location>
        <begin position="439"/>
        <end position="464"/>
    </location>
</feature>
<feature type="binding site" evidence="10">
    <location>
        <position position="45"/>
    </location>
    <ligand>
        <name>Na(+)</name>
        <dbReference type="ChEBI" id="CHEBI:29101"/>
        <label>1</label>
    </ligand>
</feature>
<dbReference type="SUPFAM" id="SSF161070">
    <property type="entry name" value="SNF-like"/>
    <property type="match status" value="1"/>
</dbReference>
<dbReference type="InterPro" id="IPR000210">
    <property type="entry name" value="BTB/POZ_dom"/>
</dbReference>
<organism evidence="16 17">
    <name type="scientific">Pinctada imbricata</name>
    <name type="common">Atlantic pearl-oyster</name>
    <name type="synonym">Pinctada martensii</name>
    <dbReference type="NCBI Taxonomy" id="66713"/>
    <lineage>
        <taxon>Eukaryota</taxon>
        <taxon>Metazoa</taxon>
        <taxon>Spiralia</taxon>
        <taxon>Lophotrochozoa</taxon>
        <taxon>Mollusca</taxon>
        <taxon>Bivalvia</taxon>
        <taxon>Autobranchia</taxon>
        <taxon>Pteriomorphia</taxon>
        <taxon>Pterioida</taxon>
        <taxon>Pterioidea</taxon>
        <taxon>Pteriidae</taxon>
        <taxon>Pinctada</taxon>
    </lineage>
</organism>
<dbReference type="PROSITE" id="PS00610">
    <property type="entry name" value="NA_NEUROTRAN_SYMP_1"/>
    <property type="match status" value="1"/>
</dbReference>
<keyword evidence="4 12" id="KW-0813">Transport</keyword>
<dbReference type="Gene3D" id="2.120.10.80">
    <property type="entry name" value="Kelch-type beta propeller"/>
    <property type="match status" value="1"/>
</dbReference>
<dbReference type="GO" id="GO:0005886">
    <property type="term" value="C:plasma membrane"/>
    <property type="evidence" value="ECO:0007669"/>
    <property type="project" value="TreeGrafter"/>
</dbReference>
<feature type="transmembrane region" description="Helical" evidence="14">
    <location>
        <begin position="470"/>
        <end position="494"/>
    </location>
</feature>
<dbReference type="Gene3D" id="3.30.710.10">
    <property type="entry name" value="Potassium Channel Kv1.1, Chain A"/>
    <property type="match status" value="1"/>
</dbReference>
<dbReference type="SMART" id="SM00225">
    <property type="entry name" value="BTB"/>
    <property type="match status" value="1"/>
</dbReference>
<evidence type="ECO:0000256" key="7">
    <source>
        <dbReference type="ARBA" id="ARBA00022989"/>
    </source>
</evidence>
<feature type="region of interest" description="Disordered" evidence="13">
    <location>
        <begin position="1"/>
        <end position="26"/>
    </location>
</feature>
<accession>A0AA89C4Y4</accession>
<dbReference type="CDD" id="cd11496">
    <property type="entry name" value="SLC6sbd-TauT-like"/>
    <property type="match status" value="1"/>
</dbReference>
<feature type="binding site" evidence="10">
    <location>
        <position position="43"/>
    </location>
    <ligand>
        <name>Na(+)</name>
        <dbReference type="ChEBI" id="CHEBI:29101"/>
        <label>1</label>
    </ligand>
</feature>
<feature type="binding site" evidence="10">
    <location>
        <position position="345"/>
    </location>
    <ligand>
        <name>Na(+)</name>
        <dbReference type="ChEBI" id="CHEBI:29101"/>
        <label>1</label>
    </ligand>
</feature>
<evidence type="ECO:0000256" key="13">
    <source>
        <dbReference type="SAM" id="MobiDB-lite"/>
    </source>
</evidence>
<sequence length="1306" mass="148343">RALEESSDSSSAGSSRSSLESGDENTVRGNWSGRLDFLLSCIGYAVGLGNIWRFPYLCYQSGGGAFLIPYVIFLVLCGIPLFFMEVSYGQFASLSPITVWRICPLFKGVGYGMVIISGIVCVYYNIIITWTIYFLYKSFRAVLPWSTCNNEWNTEHCYMRRQLSNVNGTNTSQILDFVNGSTALNYTVNSSLVVPAAENVGLRKTASEEFWQNHVLQITDGIENVGGIRWELLICLAIAWILVFLCLCKGVKSSGKVVYVTATFPYLVLMILLVRGATLPGAAEGIKFYLVPDWEKLFTFKVWGDAAVQIFYSVGMAWGGLVTMASYNKFRNNVYRDALMVPLINCGTSVFAGLVIFSVLGFMSYETGVPIDKVVTQGPGLTFVAYPEAVARLPVSPLWAVLFFLMLFTIGLDSQFGMFETMTSAFVDEFPEYLKNKKVRFTAFVCFIEFLLGIPCVLEGGMYILQIMDWYCATFSLMLLSLTECVVIAWVYGVDRFYKDIELMIGYQPNIWWKICWRFITPFTIVFIWLFSVTQLSPVTYGDYQYPGWAIAFGWLLGMASIVPLPVCAIIAICKEDGPILERVKKLLKPSIEWGPAVPKYREEYLASLDTYDQPPPYLHVETNPSANVAFLPSVGQSASTIVFQSNEKMGFNSIMADLSEEVCRLPSFGQFLVTKLHELFSDEQLCDFEVHVEGSVFKVHKVVMASSSDYFRAMFSHDMLENRQEFMEMKGITAKGFRPLMEFAYSGELKLNLDNIHDVMNAATFLQILPAIDMCTQYLRDKLSFDNAEELLKIAEVFSIPDLKTYYREYILKNFLQFALTDNFLKLDSHTLADYLSDDGLNTTSECLLLHFVIKWYEHDTKGRYSSAFEVFDKVRYVVDGWPAIHFAMHSDPFTNNETLKPILKFADDYMTNPETRYLINDHRSRVRSTTKTIIQFGGKMKHSFDMDDFDFPGLMPEDSCGWNKNHFYNPEMKKWVPAGPAQIMEYGLSHATLTEINDNAILCGGYCYNMEGTSYIDVNPTKTTWMFGPNHLSMWKLAPLKHERARHAAAYAKGCLYVIGGRDNKQSLSSVEKLDCKSNTWSYVRPIPQALNSHCAVTYKDKIYISGGIDGYNATNKVWRYDPAMNKWRKRMSMLEARANHCMVVHDDSIYVFGGHGDLRLDETVLKSVEIFCLKEDGAPWRQGAKMFLGVQQGAAVVFKEKILVLGGTDSEYELTLTIQQYDPVTNVWSVYGTLPRPLKGLACCVVTCKLSKDGEEETDEILQQWKDNIDQAEDNQFMMFHADNYDDDEDDYDDDDDFDDFMF</sequence>
<feature type="binding site" evidence="10">
    <location>
        <position position="313"/>
    </location>
    <ligand>
        <name>Na(+)</name>
        <dbReference type="ChEBI" id="CHEBI:29101"/>
        <label>1</label>
    </ligand>
</feature>
<keyword evidence="17" id="KW-1185">Reference proteome</keyword>
<dbReference type="Proteomes" id="UP001186944">
    <property type="component" value="Unassembled WGS sequence"/>
</dbReference>
<dbReference type="Pfam" id="PF00209">
    <property type="entry name" value="SNF"/>
    <property type="match status" value="1"/>
</dbReference>
<feature type="transmembrane region" description="Helical" evidence="14">
    <location>
        <begin position="549"/>
        <end position="573"/>
    </location>
</feature>
<evidence type="ECO:0000256" key="12">
    <source>
        <dbReference type="RuleBase" id="RU003732"/>
    </source>
</evidence>
<dbReference type="GO" id="GO:0005283">
    <property type="term" value="F:amino acid:sodium symporter activity"/>
    <property type="evidence" value="ECO:0007669"/>
    <property type="project" value="TreeGrafter"/>
</dbReference>
<comment type="subcellular location">
    <subcellularLocation>
        <location evidence="1">Membrane</location>
        <topology evidence="1">Multi-pass membrane protein</topology>
    </subcellularLocation>
</comment>
<dbReference type="SMART" id="SM00612">
    <property type="entry name" value="Kelch"/>
    <property type="match status" value="4"/>
</dbReference>
<feature type="binding site" evidence="10">
    <location>
        <position position="50"/>
    </location>
    <ligand>
        <name>Na(+)</name>
        <dbReference type="ChEBI" id="CHEBI:29101"/>
        <label>1</label>
    </ligand>
</feature>
<dbReference type="Pfam" id="PF07707">
    <property type="entry name" value="BACK"/>
    <property type="match status" value="1"/>
</dbReference>
<dbReference type="EMBL" id="VSWD01000006">
    <property type="protein sequence ID" value="KAK3099577.1"/>
    <property type="molecule type" value="Genomic_DNA"/>
</dbReference>
<dbReference type="SMART" id="SM00875">
    <property type="entry name" value="BACK"/>
    <property type="match status" value="1"/>
</dbReference>
<dbReference type="PANTHER" id="PTHR11616">
    <property type="entry name" value="SODIUM/CHLORIDE DEPENDENT TRANSPORTER"/>
    <property type="match status" value="1"/>
</dbReference>
<feature type="transmembrane region" description="Helical" evidence="14">
    <location>
        <begin position="398"/>
        <end position="419"/>
    </location>
</feature>
<feature type="transmembrane region" description="Helical" evidence="14">
    <location>
        <begin position="37"/>
        <end position="55"/>
    </location>
</feature>
<dbReference type="Pfam" id="PF24681">
    <property type="entry name" value="Kelch_KLHDC2_KLHL20_DRC7"/>
    <property type="match status" value="1"/>
</dbReference>
<keyword evidence="3" id="KW-0880">Kelch repeat</keyword>
<evidence type="ECO:0000256" key="1">
    <source>
        <dbReference type="ARBA" id="ARBA00004141"/>
    </source>
</evidence>
<evidence type="ECO:0000313" key="16">
    <source>
        <dbReference type="EMBL" id="KAK3099577.1"/>
    </source>
</evidence>
<keyword evidence="8 14" id="KW-0472">Membrane</keyword>
<evidence type="ECO:0000256" key="14">
    <source>
        <dbReference type="SAM" id="Phobius"/>
    </source>
</evidence>
<feature type="binding site" evidence="10">
    <location>
        <position position="46"/>
    </location>
    <ligand>
        <name>Na(+)</name>
        <dbReference type="ChEBI" id="CHEBI:29101"/>
        <label>1</label>
    </ligand>
</feature>
<feature type="transmembrane region" description="Helical" evidence="14">
    <location>
        <begin position="257"/>
        <end position="274"/>
    </location>
</feature>
<keyword evidence="10" id="KW-0479">Metal-binding</keyword>
<keyword evidence="7 14" id="KW-1133">Transmembrane helix</keyword>
<evidence type="ECO:0000256" key="11">
    <source>
        <dbReference type="PIRSR" id="PIRSR600175-2"/>
    </source>
</evidence>
<feature type="transmembrane region" description="Helical" evidence="14">
    <location>
        <begin position="306"/>
        <end position="327"/>
    </location>
</feature>
<dbReference type="GO" id="GO:0046872">
    <property type="term" value="F:metal ion binding"/>
    <property type="evidence" value="ECO:0007669"/>
    <property type="project" value="UniProtKB-KW"/>
</dbReference>
<name>A0AA89C4Y4_PINIB</name>
<feature type="binding site" evidence="10">
    <location>
        <position position="413"/>
    </location>
    <ligand>
        <name>Na(+)</name>
        <dbReference type="ChEBI" id="CHEBI:29101"/>
        <label>1</label>
    </ligand>
</feature>
<feature type="transmembrane region" description="Helical" evidence="14">
    <location>
        <begin position="109"/>
        <end position="136"/>
    </location>
</feature>
<feature type="transmembrane region" description="Helical" evidence="14">
    <location>
        <begin position="67"/>
        <end position="88"/>
    </location>
</feature>
<dbReference type="SUPFAM" id="SSF117281">
    <property type="entry name" value="Kelch motif"/>
    <property type="match status" value="1"/>
</dbReference>
<keyword evidence="9" id="KW-0325">Glycoprotein</keyword>
<feature type="domain" description="BTB" evidence="15">
    <location>
        <begin position="687"/>
        <end position="754"/>
    </location>
</feature>
<comment type="caution">
    <text evidence="16">The sequence shown here is derived from an EMBL/GenBank/DDBJ whole genome shotgun (WGS) entry which is preliminary data.</text>
</comment>
<dbReference type="InterPro" id="IPR000175">
    <property type="entry name" value="Na/ntran_symport"/>
</dbReference>
<dbReference type="Pfam" id="PF01344">
    <property type="entry name" value="Kelch_1"/>
    <property type="match status" value="1"/>
</dbReference>
<dbReference type="InterPro" id="IPR015915">
    <property type="entry name" value="Kelch-typ_b-propeller"/>
</dbReference>
<dbReference type="PROSITE" id="PS50267">
    <property type="entry name" value="NA_NEUROTRAN_SYMP_3"/>
    <property type="match status" value="1"/>
</dbReference>
<dbReference type="InterPro" id="IPR006652">
    <property type="entry name" value="Kelch_1"/>
</dbReference>
<dbReference type="Gene3D" id="1.25.40.420">
    <property type="match status" value="1"/>
</dbReference>
<dbReference type="PROSITE" id="PS50097">
    <property type="entry name" value="BTB"/>
    <property type="match status" value="1"/>
</dbReference>
<dbReference type="PRINTS" id="PR00176">
    <property type="entry name" value="NANEUSMPORT"/>
</dbReference>
<keyword evidence="11" id="KW-1015">Disulfide bond</keyword>
<feature type="non-terminal residue" evidence="16">
    <location>
        <position position="1"/>
    </location>
</feature>
<dbReference type="InterPro" id="IPR011705">
    <property type="entry name" value="BACK"/>
</dbReference>
<dbReference type="SUPFAM" id="SSF54695">
    <property type="entry name" value="POZ domain"/>
    <property type="match status" value="1"/>
</dbReference>
<dbReference type="Pfam" id="PF00651">
    <property type="entry name" value="BTB"/>
    <property type="match status" value="1"/>
</dbReference>
<feature type="transmembrane region" description="Helical" evidence="14">
    <location>
        <begin position="515"/>
        <end position="537"/>
    </location>
</feature>
<evidence type="ECO:0000256" key="4">
    <source>
        <dbReference type="ARBA" id="ARBA00022448"/>
    </source>
</evidence>
<dbReference type="InterPro" id="IPR011333">
    <property type="entry name" value="SKP1/BTB/POZ_sf"/>
</dbReference>
<evidence type="ECO:0000256" key="3">
    <source>
        <dbReference type="ARBA" id="ARBA00022441"/>
    </source>
</evidence>
<evidence type="ECO:0000256" key="8">
    <source>
        <dbReference type="ARBA" id="ARBA00023136"/>
    </source>
</evidence>
<evidence type="ECO:0000256" key="2">
    <source>
        <dbReference type="ARBA" id="ARBA00006459"/>
    </source>
</evidence>
<proteinExistence type="inferred from homology"/>
<feature type="transmembrane region" description="Helical" evidence="14">
    <location>
        <begin position="339"/>
        <end position="363"/>
    </location>
</feature>